<proteinExistence type="predicted"/>
<gene>
    <name evidence="1" type="ORF">DSM106972_087300</name>
</gene>
<dbReference type="EMBL" id="RSCL01000036">
    <property type="protein sequence ID" value="RUS96543.1"/>
    <property type="molecule type" value="Genomic_DNA"/>
</dbReference>
<dbReference type="RefSeq" id="WP_233787968.1">
    <property type="nucleotide sequence ID" value="NZ_RSCL01000036.1"/>
</dbReference>
<comment type="caution">
    <text evidence="1">The sequence shown here is derived from an EMBL/GenBank/DDBJ whole genome shotgun (WGS) entry which is preliminary data.</text>
</comment>
<keyword evidence="2" id="KW-1185">Reference proteome</keyword>
<evidence type="ECO:0000313" key="2">
    <source>
        <dbReference type="Proteomes" id="UP000271624"/>
    </source>
</evidence>
<evidence type="ECO:0000313" key="1">
    <source>
        <dbReference type="EMBL" id="RUS96543.1"/>
    </source>
</evidence>
<sequence>MRTKTTLLSRALKRNVPLTYSDVTALEKMVYGSEIIESREQFQQVYGAVNIKSFIRTLVGLDLLLQNKHLISIYKNKTLTLIKYAL</sequence>
<dbReference type="Proteomes" id="UP000271624">
    <property type="component" value="Unassembled WGS sequence"/>
</dbReference>
<accession>A0A3S1C766</accession>
<protein>
    <submittedName>
        <fullName evidence="1">Uncharacterized protein</fullName>
    </submittedName>
</protein>
<reference evidence="1" key="1">
    <citation type="submission" date="2018-12" db="EMBL/GenBank/DDBJ databases">
        <authorList>
            <person name="Will S."/>
            <person name="Neumann-Schaal M."/>
            <person name="Henke P."/>
        </authorList>
    </citation>
    <scope>NUCLEOTIDE SEQUENCE</scope>
    <source>
        <strain evidence="1">PCC 7102</strain>
    </source>
</reference>
<organism evidence="1 2">
    <name type="scientific">Dulcicalothrix desertica PCC 7102</name>
    <dbReference type="NCBI Taxonomy" id="232991"/>
    <lineage>
        <taxon>Bacteria</taxon>
        <taxon>Bacillati</taxon>
        <taxon>Cyanobacteriota</taxon>
        <taxon>Cyanophyceae</taxon>
        <taxon>Nostocales</taxon>
        <taxon>Calotrichaceae</taxon>
        <taxon>Dulcicalothrix</taxon>
    </lineage>
</organism>
<dbReference type="AlphaFoldDB" id="A0A3S1C766"/>
<name>A0A3S1C766_9CYAN</name>
<reference evidence="1" key="2">
    <citation type="journal article" date="2019" name="Genome Biol. Evol.">
        <title>Day and night: Metabolic profiles and evolutionary relationships of six axenic non-marine cyanobacteria.</title>
        <authorList>
            <person name="Will S.E."/>
            <person name="Henke P."/>
            <person name="Boedeker C."/>
            <person name="Huang S."/>
            <person name="Brinkmann H."/>
            <person name="Rohde M."/>
            <person name="Jarek M."/>
            <person name="Friedl T."/>
            <person name="Seufert S."/>
            <person name="Schumacher M."/>
            <person name="Overmann J."/>
            <person name="Neumann-Schaal M."/>
            <person name="Petersen J."/>
        </authorList>
    </citation>
    <scope>NUCLEOTIDE SEQUENCE [LARGE SCALE GENOMIC DNA]</scope>
    <source>
        <strain evidence="1">PCC 7102</strain>
    </source>
</reference>